<dbReference type="GO" id="GO:0006508">
    <property type="term" value="P:proteolysis"/>
    <property type="evidence" value="ECO:0007669"/>
    <property type="project" value="UniProtKB-KW"/>
</dbReference>
<feature type="binding site" evidence="9">
    <location>
        <position position="221"/>
    </location>
    <ligand>
        <name>Zn(2+)</name>
        <dbReference type="ChEBI" id="CHEBI:29105"/>
        <note>catalytic</note>
    </ligand>
</feature>
<sequence>MRNLNRIWIHIGFDALRSAFNLILLVVISIFLSTPFGAEDSKLIVFDKTAYLQSIKKDPNRVLIDLESIPEIVLDIRYASENNFTGQVIYNRGKAFARKRVAEALRNAQIEFLKQGHSIQIYDAYRPYQATVKFYEIIKDTRYVASPKTGSRHNKGCAIDLTLVDKNTKQSLQMPTKYDSFEKAAWANAPVSDPVTKQNRDKLIEGMSRFGFRVNKTEWWHFDFLDCSGYEVLDIPFEELEDDDLRKYK</sequence>
<keyword evidence="3 9" id="KW-0479">Metal-binding</keyword>
<gene>
    <name evidence="11" type="ordered locus">LEPBI_I3170</name>
</gene>
<proteinExistence type="inferred from homology"/>
<evidence type="ECO:0000256" key="10">
    <source>
        <dbReference type="SAM" id="Phobius"/>
    </source>
</evidence>
<dbReference type="AlphaFoldDB" id="B0SQ83"/>
<name>B0SQ83_LEPBP</name>
<evidence type="ECO:0000256" key="8">
    <source>
        <dbReference type="ARBA" id="ARBA00023316"/>
    </source>
</evidence>
<dbReference type="RefSeq" id="WP_012390092.1">
    <property type="nucleotide sequence ID" value="NC_010602.1"/>
</dbReference>
<feature type="transmembrane region" description="Helical" evidence="10">
    <location>
        <begin position="20"/>
        <end position="38"/>
    </location>
</feature>
<dbReference type="Proteomes" id="UP000001847">
    <property type="component" value="Chromosome I"/>
</dbReference>
<accession>B0SQ83</accession>
<dbReference type="InterPro" id="IPR000755">
    <property type="entry name" value="A_A_dipeptidase"/>
</dbReference>
<evidence type="ECO:0000256" key="7">
    <source>
        <dbReference type="ARBA" id="ARBA00023049"/>
    </source>
</evidence>
<keyword evidence="5 9" id="KW-0862">Zinc</keyword>
<dbReference type="EC" id="3.4.13.22" evidence="9"/>
<dbReference type="HAMAP" id="MF_01924">
    <property type="entry name" value="A_A_dipeptidase"/>
    <property type="match status" value="1"/>
</dbReference>
<evidence type="ECO:0000313" key="12">
    <source>
        <dbReference type="Proteomes" id="UP000001847"/>
    </source>
</evidence>
<dbReference type="BioCyc" id="LBIF456481:LEPBI_RS15520-MONOMER"/>
<dbReference type="GO" id="GO:0160237">
    <property type="term" value="F:D-Ala-D-Ala dipeptidase activity"/>
    <property type="evidence" value="ECO:0007669"/>
    <property type="project" value="UniProtKB-EC"/>
</dbReference>
<keyword evidence="4 9" id="KW-0378">Hydrolase</keyword>
<comment type="catalytic activity">
    <reaction evidence="1 9">
        <text>D-alanyl-D-alanine + H2O = 2 D-alanine</text>
        <dbReference type="Rhea" id="RHEA:20661"/>
        <dbReference type="ChEBI" id="CHEBI:15377"/>
        <dbReference type="ChEBI" id="CHEBI:57416"/>
        <dbReference type="ChEBI" id="CHEBI:57822"/>
        <dbReference type="EC" id="3.4.13.22"/>
    </reaction>
</comment>
<feature type="binding site" evidence="9">
    <location>
        <position position="160"/>
    </location>
    <ligand>
        <name>Zn(2+)</name>
        <dbReference type="ChEBI" id="CHEBI:29105"/>
        <note>catalytic</note>
    </ligand>
</feature>
<feature type="active site" description="Proton donor/acceptor" evidence="9">
    <location>
        <position position="218"/>
    </location>
</feature>
<evidence type="ECO:0000256" key="5">
    <source>
        <dbReference type="ARBA" id="ARBA00022833"/>
    </source>
</evidence>
<keyword evidence="10" id="KW-1133">Transmembrane helix</keyword>
<evidence type="ECO:0000313" key="11">
    <source>
        <dbReference type="EMBL" id="ABZ99235.1"/>
    </source>
</evidence>
<dbReference type="HOGENOM" id="CLU_060744_1_2_12"/>
<keyword evidence="6 9" id="KW-0224">Dipeptidase</keyword>
<keyword evidence="10" id="KW-0472">Membrane</keyword>
<dbReference type="PANTHER" id="PTHR43126:SF1">
    <property type="entry name" value="D-ALANYL-D-ALANINE DIPEPTIDASE"/>
    <property type="match status" value="1"/>
</dbReference>
<keyword evidence="8" id="KW-0961">Cell wall biogenesis/degradation</keyword>
<reference evidence="11 12" key="1">
    <citation type="journal article" date="2008" name="PLoS ONE">
        <title>Genome sequence of the saprophyte Leptospira biflexa provides insights into the evolution of Leptospira and the pathogenesis of leptospirosis.</title>
        <authorList>
            <person name="Picardeau M."/>
            <person name="Bulach D.M."/>
            <person name="Bouchier C."/>
            <person name="Zuerner R.L."/>
            <person name="Zidane N."/>
            <person name="Wilson P.J."/>
            <person name="Creno S."/>
            <person name="Kuczek E.S."/>
            <person name="Bommezzadri S."/>
            <person name="Davis J.C."/>
            <person name="McGrath A."/>
            <person name="Johnson M.J."/>
            <person name="Boursaux-Eude C."/>
            <person name="Seemann T."/>
            <person name="Rouy Z."/>
            <person name="Coppel R.L."/>
            <person name="Rood J.I."/>
            <person name="Lajus A."/>
            <person name="Davies J.K."/>
            <person name="Medigue C."/>
            <person name="Adler B."/>
        </authorList>
    </citation>
    <scope>NUCLEOTIDE SEQUENCE [LARGE SCALE GENOMIC DNA]</scope>
    <source>
        <strain evidence="12">Patoc 1 / ATCC 23582 / Paris</strain>
    </source>
</reference>
<dbReference type="InterPro" id="IPR009045">
    <property type="entry name" value="Zn_M74/Hedgehog-like"/>
</dbReference>
<comment type="cofactor">
    <cofactor evidence="9">
        <name>Zn(2+)</name>
        <dbReference type="ChEBI" id="CHEBI:29105"/>
    </cofactor>
    <text evidence="9">Binds 1 zinc ion per subunit.</text>
</comment>
<organism evidence="11 12">
    <name type="scientific">Leptospira biflexa serovar Patoc (strain Patoc 1 / ATCC 23582 / Paris)</name>
    <dbReference type="NCBI Taxonomy" id="456481"/>
    <lineage>
        <taxon>Bacteria</taxon>
        <taxon>Pseudomonadati</taxon>
        <taxon>Spirochaetota</taxon>
        <taxon>Spirochaetia</taxon>
        <taxon>Leptospirales</taxon>
        <taxon>Leptospiraceae</taxon>
        <taxon>Leptospira</taxon>
    </lineage>
</organism>
<dbReference type="EMBL" id="CP000786">
    <property type="protein sequence ID" value="ABZ99235.1"/>
    <property type="molecule type" value="Genomic_DNA"/>
</dbReference>
<evidence type="ECO:0000256" key="2">
    <source>
        <dbReference type="ARBA" id="ARBA00022670"/>
    </source>
</evidence>
<evidence type="ECO:0000256" key="9">
    <source>
        <dbReference type="HAMAP-Rule" id="MF_01924"/>
    </source>
</evidence>
<keyword evidence="10" id="KW-0812">Transmembrane</keyword>
<evidence type="ECO:0000256" key="6">
    <source>
        <dbReference type="ARBA" id="ARBA00022997"/>
    </source>
</evidence>
<comment type="similarity">
    <text evidence="9">Belongs to the peptidase M15D family.</text>
</comment>
<dbReference type="CDD" id="cd14840">
    <property type="entry name" value="D-Ala-D-Ala_dipeptidase_Aad"/>
    <property type="match status" value="1"/>
</dbReference>
<dbReference type="STRING" id="456481.LEPBI_I3170"/>
<dbReference type="KEGG" id="lbi:LEPBI_I3170"/>
<feature type="binding site" evidence="9">
    <location>
        <position position="153"/>
    </location>
    <ligand>
        <name>Zn(2+)</name>
        <dbReference type="ChEBI" id="CHEBI:29105"/>
        <note>catalytic</note>
    </ligand>
</feature>
<dbReference type="SUPFAM" id="SSF55166">
    <property type="entry name" value="Hedgehog/DD-peptidase"/>
    <property type="match status" value="1"/>
</dbReference>
<keyword evidence="12" id="KW-1185">Reference proteome</keyword>
<dbReference type="OrthoDB" id="9801430at2"/>
<dbReference type="Gene3D" id="3.30.1380.10">
    <property type="match status" value="1"/>
</dbReference>
<evidence type="ECO:0000256" key="4">
    <source>
        <dbReference type="ARBA" id="ARBA00022801"/>
    </source>
</evidence>
<dbReference type="GO" id="GO:0008237">
    <property type="term" value="F:metallopeptidase activity"/>
    <property type="evidence" value="ECO:0007669"/>
    <property type="project" value="UniProtKB-KW"/>
</dbReference>
<keyword evidence="2 9" id="KW-0645">Protease</keyword>
<comment type="function">
    <text evidence="9">Catalyzes hydrolysis of the D-alanyl-D-alanine dipeptide.</text>
</comment>
<evidence type="ECO:0000256" key="1">
    <source>
        <dbReference type="ARBA" id="ARBA00001362"/>
    </source>
</evidence>
<dbReference type="GO" id="GO:0008270">
    <property type="term" value="F:zinc ion binding"/>
    <property type="evidence" value="ECO:0007669"/>
    <property type="project" value="UniProtKB-UniRule"/>
</dbReference>
<dbReference type="Pfam" id="PF01427">
    <property type="entry name" value="Peptidase_M15"/>
    <property type="match status" value="1"/>
</dbReference>
<dbReference type="PANTHER" id="PTHR43126">
    <property type="entry name" value="D-ALANYL-D-ALANINE DIPEPTIDASE"/>
    <property type="match status" value="1"/>
</dbReference>
<feature type="site" description="Transition state stabilizer" evidence="9">
    <location>
        <position position="126"/>
    </location>
</feature>
<evidence type="ECO:0000256" key="3">
    <source>
        <dbReference type="ARBA" id="ARBA00022723"/>
    </source>
</evidence>
<dbReference type="GO" id="GO:0071555">
    <property type="term" value="P:cell wall organization"/>
    <property type="evidence" value="ECO:0007669"/>
    <property type="project" value="UniProtKB-KW"/>
</dbReference>
<keyword evidence="7 9" id="KW-0482">Metalloprotease</keyword>
<protein>
    <recommendedName>
        <fullName evidence="9">D-alanyl-D-alanine dipeptidase</fullName>
        <shortName evidence="9">D-Ala-D-Ala dipeptidase</shortName>
        <ecNumber evidence="9">3.4.13.22</ecNumber>
    </recommendedName>
</protein>